<dbReference type="InterPro" id="IPR036148">
    <property type="entry name" value="MmgE/PrpD_sf"/>
</dbReference>
<dbReference type="Proteomes" id="UP000799539">
    <property type="component" value="Unassembled WGS sequence"/>
</dbReference>
<dbReference type="GO" id="GO:0047547">
    <property type="term" value="F:2-methylcitrate dehydratase activity"/>
    <property type="evidence" value="ECO:0007669"/>
    <property type="project" value="InterPro"/>
</dbReference>
<keyword evidence="6" id="KW-1185">Reference proteome</keyword>
<protein>
    <recommendedName>
        <fullName evidence="7">2-methylcitrate dehydratase</fullName>
    </recommendedName>
</protein>
<sequence length="491" mass="53887">MSSDAYDQVIIDIQEYVCHYEITSPKAWRNARTALLDAIGCAIETVATSTECKSMLGPVVPGSSIPCGFRLPGTSFILDPVKGSFDMATAIRYLDHNDAIAGADWGHPSDNLGAILAVADWIYQSEQAGVYTHRGPALTIKTVLIALIKAYEIQGCMLLRNAFNQYGLDHVILVKLASTAVTAWLMGLSIPQIRAAISQVWMDGHALRVYRQKGNTIPRKGWAAGDACMKATHLALLTRAGQPGSPTPLTMPRWGFYANSFGGKTFDLPKKYGSWVVENIIFKIAPIEGHGLSSVQAAMEHLKAFRPDTGSVEDIERIMVRTNAATDLIINKTGPLHNAADRDHCLQFLIALTFLKGAYPEAADFLDSSVWSHNPDIDRLRDKVEVIVDDQLTAAYMDLDVKSLATGMTLQMKDGALTDEILVHFPIGHGKNPATAQAVHAKFEANMRHMFTMEEIQEIRGMVESTSSEVLPISRLMDRLVRPKVQGCPRL</sequence>
<dbReference type="InterPro" id="IPR042188">
    <property type="entry name" value="MmgE/PrpD_sf_2"/>
</dbReference>
<dbReference type="InterPro" id="IPR005656">
    <property type="entry name" value="MmgE_PrpD"/>
</dbReference>
<dbReference type="EMBL" id="ML992665">
    <property type="protein sequence ID" value="KAF2215728.1"/>
    <property type="molecule type" value="Genomic_DNA"/>
</dbReference>
<dbReference type="OrthoDB" id="10055203at2759"/>
<feature type="domain" description="MmgE/PrpD N-terminal" evidence="3">
    <location>
        <begin position="13"/>
        <end position="267"/>
    </location>
</feature>
<dbReference type="Gene3D" id="1.10.4100.10">
    <property type="entry name" value="2-methylcitrate dehydratase PrpD"/>
    <property type="match status" value="1"/>
</dbReference>
<dbReference type="Pfam" id="PF03972">
    <property type="entry name" value="MmgE_PrpD_N"/>
    <property type="match status" value="1"/>
</dbReference>
<evidence type="ECO:0000313" key="5">
    <source>
        <dbReference type="EMBL" id="KAF2215728.1"/>
    </source>
</evidence>
<evidence type="ECO:0000313" key="6">
    <source>
        <dbReference type="Proteomes" id="UP000799539"/>
    </source>
</evidence>
<organism evidence="5 6">
    <name type="scientific">Cercospora zeae-maydis SCOH1-5</name>
    <dbReference type="NCBI Taxonomy" id="717836"/>
    <lineage>
        <taxon>Eukaryota</taxon>
        <taxon>Fungi</taxon>
        <taxon>Dikarya</taxon>
        <taxon>Ascomycota</taxon>
        <taxon>Pezizomycotina</taxon>
        <taxon>Dothideomycetes</taxon>
        <taxon>Dothideomycetidae</taxon>
        <taxon>Mycosphaerellales</taxon>
        <taxon>Mycosphaerellaceae</taxon>
        <taxon>Cercospora</taxon>
    </lineage>
</organism>
<dbReference type="GO" id="GO:0005739">
    <property type="term" value="C:mitochondrion"/>
    <property type="evidence" value="ECO:0007669"/>
    <property type="project" value="TreeGrafter"/>
</dbReference>
<accession>A0A6A6FRC4</accession>
<evidence type="ECO:0000256" key="1">
    <source>
        <dbReference type="ARBA" id="ARBA00006174"/>
    </source>
</evidence>
<feature type="domain" description="MmgE/PrpD C-terminal" evidence="4">
    <location>
        <begin position="295"/>
        <end position="464"/>
    </location>
</feature>
<keyword evidence="2" id="KW-0456">Lyase</keyword>
<dbReference type="InterPro" id="IPR045337">
    <property type="entry name" value="MmgE_PrpD_C"/>
</dbReference>
<name>A0A6A6FRC4_9PEZI</name>
<dbReference type="GO" id="GO:0019679">
    <property type="term" value="P:propionate metabolic process, methylcitrate cycle"/>
    <property type="evidence" value="ECO:0007669"/>
    <property type="project" value="InterPro"/>
</dbReference>
<dbReference type="InterPro" id="IPR042183">
    <property type="entry name" value="MmgE/PrpD_sf_1"/>
</dbReference>
<dbReference type="Gene3D" id="3.30.1330.120">
    <property type="entry name" value="2-methylcitrate dehydratase PrpD"/>
    <property type="match status" value="1"/>
</dbReference>
<gene>
    <name evidence="5" type="ORF">CERZMDRAFT_34526</name>
</gene>
<dbReference type="PANTHER" id="PTHR16943:SF15">
    <property type="entry name" value="DEHYDRATASE (PRPD), PUTATIVE-RELATED"/>
    <property type="match status" value="1"/>
</dbReference>
<dbReference type="InterPro" id="IPR012705">
    <property type="entry name" value="2Me_IsoCit_deHydtase_PrpD"/>
</dbReference>
<reference evidence="5" key="1">
    <citation type="journal article" date="2020" name="Stud. Mycol.">
        <title>101 Dothideomycetes genomes: a test case for predicting lifestyles and emergence of pathogens.</title>
        <authorList>
            <person name="Haridas S."/>
            <person name="Albert R."/>
            <person name="Binder M."/>
            <person name="Bloem J."/>
            <person name="Labutti K."/>
            <person name="Salamov A."/>
            <person name="Andreopoulos B."/>
            <person name="Baker S."/>
            <person name="Barry K."/>
            <person name="Bills G."/>
            <person name="Bluhm B."/>
            <person name="Cannon C."/>
            <person name="Castanera R."/>
            <person name="Culley D."/>
            <person name="Daum C."/>
            <person name="Ezra D."/>
            <person name="Gonzalez J."/>
            <person name="Henrissat B."/>
            <person name="Kuo A."/>
            <person name="Liang C."/>
            <person name="Lipzen A."/>
            <person name="Lutzoni F."/>
            <person name="Magnuson J."/>
            <person name="Mondo S."/>
            <person name="Nolan M."/>
            <person name="Ohm R."/>
            <person name="Pangilinan J."/>
            <person name="Park H.-J."/>
            <person name="Ramirez L."/>
            <person name="Alfaro M."/>
            <person name="Sun H."/>
            <person name="Tritt A."/>
            <person name="Yoshinaga Y."/>
            <person name="Zwiers L.-H."/>
            <person name="Turgeon B."/>
            <person name="Goodwin S."/>
            <person name="Spatafora J."/>
            <person name="Crous P."/>
            <person name="Grigoriev I."/>
        </authorList>
    </citation>
    <scope>NUCLEOTIDE SEQUENCE</scope>
    <source>
        <strain evidence="5">SCOH1-5</strain>
    </source>
</reference>
<evidence type="ECO:0000259" key="4">
    <source>
        <dbReference type="Pfam" id="PF19305"/>
    </source>
</evidence>
<proteinExistence type="inferred from homology"/>
<comment type="similarity">
    <text evidence="1">Belongs to the PrpD family.</text>
</comment>
<dbReference type="InterPro" id="IPR045336">
    <property type="entry name" value="MmgE_PrpD_N"/>
</dbReference>
<dbReference type="NCBIfam" id="TIGR02330">
    <property type="entry name" value="prpD"/>
    <property type="match status" value="1"/>
</dbReference>
<dbReference type="SUPFAM" id="SSF103378">
    <property type="entry name" value="2-methylcitrate dehydratase PrpD"/>
    <property type="match status" value="1"/>
</dbReference>
<evidence type="ECO:0000256" key="2">
    <source>
        <dbReference type="ARBA" id="ARBA00023239"/>
    </source>
</evidence>
<evidence type="ECO:0008006" key="7">
    <source>
        <dbReference type="Google" id="ProtNLM"/>
    </source>
</evidence>
<dbReference type="PANTHER" id="PTHR16943">
    <property type="entry name" value="2-METHYLCITRATE DEHYDRATASE-RELATED"/>
    <property type="match status" value="1"/>
</dbReference>
<dbReference type="GO" id="GO:0051537">
    <property type="term" value="F:2 iron, 2 sulfur cluster binding"/>
    <property type="evidence" value="ECO:0007669"/>
    <property type="project" value="InterPro"/>
</dbReference>
<evidence type="ECO:0000259" key="3">
    <source>
        <dbReference type="Pfam" id="PF03972"/>
    </source>
</evidence>
<dbReference type="Pfam" id="PF19305">
    <property type="entry name" value="MmgE_PrpD_C"/>
    <property type="match status" value="1"/>
</dbReference>
<dbReference type="AlphaFoldDB" id="A0A6A6FRC4"/>